<comment type="similarity">
    <text evidence="1">Belongs to the glycosyltransferase 2 family.</text>
</comment>
<evidence type="ECO:0000256" key="2">
    <source>
        <dbReference type="ARBA" id="ARBA00022676"/>
    </source>
</evidence>
<proteinExistence type="inferred from homology"/>
<keyword evidence="7" id="KW-1185">Reference proteome</keyword>
<keyword evidence="4" id="KW-0472">Membrane</keyword>
<evidence type="ECO:0000259" key="5">
    <source>
        <dbReference type="Pfam" id="PF00535"/>
    </source>
</evidence>
<dbReference type="PANTHER" id="PTHR43630">
    <property type="entry name" value="POLY-BETA-1,6-N-ACETYL-D-GLUCOSAMINE SYNTHASE"/>
    <property type="match status" value="1"/>
</dbReference>
<evidence type="ECO:0000256" key="1">
    <source>
        <dbReference type="ARBA" id="ARBA00006739"/>
    </source>
</evidence>
<dbReference type="STRING" id="1349421.OI18_04685"/>
<dbReference type="SUPFAM" id="SSF53448">
    <property type="entry name" value="Nucleotide-diphospho-sugar transferases"/>
    <property type="match status" value="1"/>
</dbReference>
<accession>A0A0C1IYL6</accession>
<keyword evidence="4" id="KW-0812">Transmembrane</keyword>
<reference evidence="6 7" key="1">
    <citation type="submission" date="2014-11" db="EMBL/GenBank/DDBJ databases">
        <title>Genome sequence of Flavihumibacter solisilvae 3-3.</title>
        <authorList>
            <person name="Zhou G."/>
            <person name="Li M."/>
            <person name="Wang G."/>
        </authorList>
    </citation>
    <scope>NUCLEOTIDE SEQUENCE [LARGE SCALE GENOMIC DNA]</scope>
    <source>
        <strain evidence="6 7">3-3</strain>
    </source>
</reference>
<dbReference type="GO" id="GO:0016757">
    <property type="term" value="F:glycosyltransferase activity"/>
    <property type="evidence" value="ECO:0007669"/>
    <property type="project" value="UniProtKB-KW"/>
</dbReference>
<dbReference type="InterPro" id="IPR001173">
    <property type="entry name" value="Glyco_trans_2-like"/>
</dbReference>
<sequence length="377" mass="44706">MDLLQINLDWWQVAFICFCVITLIQLIYYWGIFRKLAYFKPREREHTQQHPVSVIICARDEAGNLARNLPGVLFQQYPSTHELIVVNHNSQDDTRYLLEEFRKTFKSLEIVNLEHEAKGIPGKKYPLSIGIREANHEILLLTDADCVPASENWLYRMQDAYQPGIEIVLGYGAYRKKPGLLNKLIRFDTFHTAMQYLSFALSGMPYMGVGRNLSYKRQLFLENKGFSSINHLPGGDDDLFIHKVAHKHNTGVVIDENAFTLSEPKLKFGDWFRQKTRHYSTGKYYSPKFRFLLGLYAFSQFMFYPAFIICLIFFSWQWSLVVFGSRFITQAIISYKCMNRLQEKDLWPWWWLFDIWMFFYYCIFASAIWKKPRQNWN</sequence>
<dbReference type="PANTHER" id="PTHR43630:SF1">
    <property type="entry name" value="POLY-BETA-1,6-N-ACETYL-D-GLUCOSAMINE SYNTHASE"/>
    <property type="match status" value="1"/>
</dbReference>
<evidence type="ECO:0000256" key="4">
    <source>
        <dbReference type="SAM" id="Phobius"/>
    </source>
</evidence>
<feature type="transmembrane region" description="Helical" evidence="4">
    <location>
        <begin position="12"/>
        <end position="32"/>
    </location>
</feature>
<feature type="transmembrane region" description="Helical" evidence="4">
    <location>
        <begin position="349"/>
        <end position="369"/>
    </location>
</feature>
<evidence type="ECO:0000313" key="6">
    <source>
        <dbReference type="EMBL" id="KIC95564.1"/>
    </source>
</evidence>
<dbReference type="Proteomes" id="UP000031408">
    <property type="component" value="Unassembled WGS sequence"/>
</dbReference>
<keyword evidence="3 6" id="KW-0808">Transferase</keyword>
<evidence type="ECO:0000313" key="7">
    <source>
        <dbReference type="Proteomes" id="UP000031408"/>
    </source>
</evidence>
<keyword evidence="4" id="KW-1133">Transmembrane helix</keyword>
<name>A0A0C1IYL6_9BACT</name>
<comment type="caution">
    <text evidence="6">The sequence shown here is derived from an EMBL/GenBank/DDBJ whole genome shotgun (WGS) entry which is preliminary data.</text>
</comment>
<dbReference type="EMBL" id="JSVC01000005">
    <property type="protein sequence ID" value="KIC95564.1"/>
    <property type="molecule type" value="Genomic_DNA"/>
</dbReference>
<dbReference type="InterPro" id="IPR029044">
    <property type="entry name" value="Nucleotide-diphossugar_trans"/>
</dbReference>
<feature type="domain" description="Glycosyltransferase 2-like" evidence="5">
    <location>
        <begin position="53"/>
        <end position="179"/>
    </location>
</feature>
<dbReference type="AlphaFoldDB" id="A0A0C1IYL6"/>
<organism evidence="6 7">
    <name type="scientific">Flavihumibacter solisilvae</name>
    <dbReference type="NCBI Taxonomy" id="1349421"/>
    <lineage>
        <taxon>Bacteria</taxon>
        <taxon>Pseudomonadati</taxon>
        <taxon>Bacteroidota</taxon>
        <taxon>Chitinophagia</taxon>
        <taxon>Chitinophagales</taxon>
        <taxon>Chitinophagaceae</taxon>
        <taxon>Flavihumibacter</taxon>
    </lineage>
</organism>
<feature type="transmembrane region" description="Helical" evidence="4">
    <location>
        <begin position="293"/>
        <end position="316"/>
    </location>
</feature>
<protein>
    <submittedName>
        <fullName evidence="6">Glycosyl transferase family 2</fullName>
    </submittedName>
</protein>
<dbReference type="Gene3D" id="3.90.550.10">
    <property type="entry name" value="Spore Coat Polysaccharide Biosynthesis Protein SpsA, Chain A"/>
    <property type="match status" value="1"/>
</dbReference>
<gene>
    <name evidence="6" type="ORF">OI18_04685</name>
</gene>
<dbReference type="Pfam" id="PF00535">
    <property type="entry name" value="Glycos_transf_2"/>
    <property type="match status" value="1"/>
</dbReference>
<keyword evidence="2" id="KW-0328">Glycosyltransferase</keyword>
<evidence type="ECO:0000256" key="3">
    <source>
        <dbReference type="ARBA" id="ARBA00022679"/>
    </source>
</evidence>
<dbReference type="RefSeq" id="WP_039137635.1">
    <property type="nucleotide sequence ID" value="NZ_JSVC01000005.1"/>
</dbReference>
<dbReference type="OrthoDB" id="9800276at2"/>